<dbReference type="GO" id="GO:0015293">
    <property type="term" value="F:symporter activity"/>
    <property type="evidence" value="ECO:0007669"/>
    <property type="project" value="TreeGrafter"/>
</dbReference>
<dbReference type="AlphaFoldDB" id="A0A9J6GS67"/>
<evidence type="ECO:0000256" key="11">
    <source>
        <dbReference type="RuleBase" id="RU362091"/>
    </source>
</evidence>
<dbReference type="VEuPathDB" id="VectorBase:HLOH_065541"/>
<dbReference type="InterPro" id="IPR001734">
    <property type="entry name" value="Na/solute_symporter"/>
</dbReference>
<dbReference type="PANTHER" id="PTHR42985">
    <property type="entry name" value="SODIUM-COUPLED MONOCARBOXYLATE TRANSPORTER"/>
    <property type="match status" value="1"/>
</dbReference>
<dbReference type="EMBL" id="JABSTR010000008">
    <property type="protein sequence ID" value="KAH9377335.1"/>
    <property type="molecule type" value="Genomic_DNA"/>
</dbReference>
<evidence type="ECO:0000256" key="10">
    <source>
        <dbReference type="ARBA" id="ARBA00023201"/>
    </source>
</evidence>
<evidence type="ECO:0000313" key="13">
    <source>
        <dbReference type="EMBL" id="KAH9377335.1"/>
    </source>
</evidence>
<keyword evidence="7" id="KW-0915">Sodium</keyword>
<comment type="caution">
    <text evidence="13">The sequence shown here is derived from an EMBL/GenBank/DDBJ whole genome shotgun (WGS) entry which is preliminary data.</text>
</comment>
<feature type="transmembrane region" description="Helical" evidence="12">
    <location>
        <begin position="81"/>
        <end position="104"/>
    </location>
</feature>
<evidence type="ECO:0000313" key="14">
    <source>
        <dbReference type="Proteomes" id="UP000821853"/>
    </source>
</evidence>
<dbReference type="GO" id="GO:0006814">
    <property type="term" value="P:sodium ion transport"/>
    <property type="evidence" value="ECO:0007669"/>
    <property type="project" value="UniProtKB-KW"/>
</dbReference>
<organism evidence="13 14">
    <name type="scientific">Haemaphysalis longicornis</name>
    <name type="common">Bush tick</name>
    <dbReference type="NCBI Taxonomy" id="44386"/>
    <lineage>
        <taxon>Eukaryota</taxon>
        <taxon>Metazoa</taxon>
        <taxon>Ecdysozoa</taxon>
        <taxon>Arthropoda</taxon>
        <taxon>Chelicerata</taxon>
        <taxon>Arachnida</taxon>
        <taxon>Acari</taxon>
        <taxon>Parasitiformes</taxon>
        <taxon>Ixodida</taxon>
        <taxon>Ixodoidea</taxon>
        <taxon>Ixodidae</taxon>
        <taxon>Haemaphysalinae</taxon>
        <taxon>Haemaphysalis</taxon>
    </lineage>
</organism>
<evidence type="ECO:0000256" key="2">
    <source>
        <dbReference type="ARBA" id="ARBA00006434"/>
    </source>
</evidence>
<feature type="transmembrane region" description="Helical" evidence="12">
    <location>
        <begin position="6"/>
        <end position="28"/>
    </location>
</feature>
<keyword evidence="14" id="KW-1185">Reference proteome</keyword>
<keyword evidence="10" id="KW-0739">Sodium transport</keyword>
<evidence type="ECO:0000256" key="6">
    <source>
        <dbReference type="ARBA" id="ARBA00022989"/>
    </source>
</evidence>
<reference evidence="13 14" key="1">
    <citation type="journal article" date="2020" name="Cell">
        <title>Large-Scale Comparative Analyses of Tick Genomes Elucidate Their Genetic Diversity and Vector Capacities.</title>
        <authorList>
            <consortium name="Tick Genome and Microbiome Consortium (TIGMIC)"/>
            <person name="Jia N."/>
            <person name="Wang J."/>
            <person name="Shi W."/>
            <person name="Du L."/>
            <person name="Sun Y."/>
            <person name="Zhan W."/>
            <person name="Jiang J.F."/>
            <person name="Wang Q."/>
            <person name="Zhang B."/>
            <person name="Ji P."/>
            <person name="Bell-Sakyi L."/>
            <person name="Cui X.M."/>
            <person name="Yuan T.T."/>
            <person name="Jiang B.G."/>
            <person name="Yang W.F."/>
            <person name="Lam T.T."/>
            <person name="Chang Q.C."/>
            <person name="Ding S.J."/>
            <person name="Wang X.J."/>
            <person name="Zhu J.G."/>
            <person name="Ruan X.D."/>
            <person name="Zhao L."/>
            <person name="Wei J.T."/>
            <person name="Ye R.Z."/>
            <person name="Que T.C."/>
            <person name="Du C.H."/>
            <person name="Zhou Y.H."/>
            <person name="Cheng J.X."/>
            <person name="Dai P.F."/>
            <person name="Guo W.B."/>
            <person name="Han X.H."/>
            <person name="Huang E.J."/>
            <person name="Li L.F."/>
            <person name="Wei W."/>
            <person name="Gao Y.C."/>
            <person name="Liu J.Z."/>
            <person name="Shao H.Z."/>
            <person name="Wang X."/>
            <person name="Wang C.C."/>
            <person name="Yang T.C."/>
            <person name="Huo Q.B."/>
            <person name="Li W."/>
            <person name="Chen H.Y."/>
            <person name="Chen S.E."/>
            <person name="Zhou L.G."/>
            <person name="Ni X.B."/>
            <person name="Tian J.H."/>
            <person name="Sheng Y."/>
            <person name="Liu T."/>
            <person name="Pan Y.S."/>
            <person name="Xia L.Y."/>
            <person name="Li J."/>
            <person name="Zhao F."/>
            <person name="Cao W.C."/>
        </authorList>
    </citation>
    <scope>NUCLEOTIDE SEQUENCE [LARGE SCALE GENOMIC DNA]</scope>
    <source>
        <strain evidence="13">HaeL-2018</strain>
    </source>
</reference>
<dbReference type="GO" id="GO:0005886">
    <property type="term" value="C:plasma membrane"/>
    <property type="evidence" value="ECO:0007669"/>
    <property type="project" value="UniProtKB-SubCell"/>
</dbReference>
<protein>
    <recommendedName>
        <fullName evidence="15">Sodium-dependent multivitamin transporter</fullName>
    </recommendedName>
</protein>
<dbReference type="InterPro" id="IPR051163">
    <property type="entry name" value="Sodium:Solute_Symporter_SSF"/>
</dbReference>
<evidence type="ECO:0008006" key="15">
    <source>
        <dbReference type="Google" id="ProtNLM"/>
    </source>
</evidence>
<comment type="similarity">
    <text evidence="2 11">Belongs to the sodium:solute symporter (SSF) (TC 2.A.21) family.</text>
</comment>
<sequence length="116" mass="12666">MAVLHAFEYVIFAAIVGGNIALGLYFSFDQKARHGGDTYEVFLGKRSLAMFPLAVSVLASMMSALGIIGFSAHYYAFGVHMLWSTVPILLVTPINANIIVPVFYKLKITSVFEVST</sequence>
<dbReference type="OrthoDB" id="6508424at2759"/>
<accession>A0A9J6GS67</accession>
<comment type="subcellular location">
    <subcellularLocation>
        <location evidence="1">Cell membrane</location>
        <topology evidence="1">Multi-pass membrane protein</topology>
    </subcellularLocation>
</comment>
<keyword evidence="6 12" id="KW-1133">Transmembrane helix</keyword>
<proteinExistence type="inferred from homology"/>
<dbReference type="Proteomes" id="UP000821853">
    <property type="component" value="Unassembled WGS sequence"/>
</dbReference>
<keyword evidence="5 12" id="KW-0812">Transmembrane</keyword>
<evidence type="ECO:0000256" key="3">
    <source>
        <dbReference type="ARBA" id="ARBA00022448"/>
    </source>
</evidence>
<name>A0A9J6GS67_HAELO</name>
<keyword evidence="9 12" id="KW-0472">Membrane</keyword>
<evidence type="ECO:0000256" key="9">
    <source>
        <dbReference type="ARBA" id="ARBA00023136"/>
    </source>
</evidence>
<gene>
    <name evidence="13" type="ORF">HPB48_016064</name>
</gene>
<dbReference type="OMA" id="WITFISA"/>
<keyword evidence="8" id="KW-0406">Ion transport</keyword>
<keyword evidence="4" id="KW-1003">Cell membrane</keyword>
<dbReference type="PANTHER" id="PTHR42985:SF40">
    <property type="entry name" value="LD47995P-RELATED"/>
    <property type="match status" value="1"/>
</dbReference>
<keyword evidence="3" id="KW-0813">Transport</keyword>
<evidence type="ECO:0000256" key="1">
    <source>
        <dbReference type="ARBA" id="ARBA00004651"/>
    </source>
</evidence>
<evidence type="ECO:0000256" key="4">
    <source>
        <dbReference type="ARBA" id="ARBA00022475"/>
    </source>
</evidence>
<feature type="transmembrane region" description="Helical" evidence="12">
    <location>
        <begin position="49"/>
        <end position="75"/>
    </location>
</feature>
<evidence type="ECO:0000256" key="7">
    <source>
        <dbReference type="ARBA" id="ARBA00023053"/>
    </source>
</evidence>
<evidence type="ECO:0000256" key="12">
    <source>
        <dbReference type="SAM" id="Phobius"/>
    </source>
</evidence>
<dbReference type="InterPro" id="IPR038377">
    <property type="entry name" value="Na/Glc_symporter_sf"/>
</dbReference>
<evidence type="ECO:0000256" key="5">
    <source>
        <dbReference type="ARBA" id="ARBA00022692"/>
    </source>
</evidence>
<evidence type="ECO:0000256" key="8">
    <source>
        <dbReference type="ARBA" id="ARBA00023065"/>
    </source>
</evidence>
<dbReference type="Pfam" id="PF00474">
    <property type="entry name" value="SSF"/>
    <property type="match status" value="1"/>
</dbReference>
<dbReference type="PROSITE" id="PS50283">
    <property type="entry name" value="NA_SOLUT_SYMP_3"/>
    <property type="match status" value="1"/>
</dbReference>
<dbReference type="Gene3D" id="1.20.1730.10">
    <property type="entry name" value="Sodium/glucose cotransporter"/>
    <property type="match status" value="1"/>
</dbReference>